<proteinExistence type="predicted"/>
<reference evidence="2 3" key="1">
    <citation type="journal article" date="2023" name="ISME J.">
        <title>Thermophilic Dehalococcoidia with unusual traits shed light on an unexpected past.</title>
        <authorList>
            <person name="Palmer M."/>
            <person name="Covington J.K."/>
            <person name="Zhou E.M."/>
            <person name="Thomas S.C."/>
            <person name="Habib N."/>
            <person name="Seymour C.O."/>
            <person name="Lai D."/>
            <person name="Johnston J."/>
            <person name="Hashimi A."/>
            <person name="Jiao J.Y."/>
            <person name="Muok A.R."/>
            <person name="Liu L."/>
            <person name="Xian W.D."/>
            <person name="Zhi X.Y."/>
            <person name="Li M.M."/>
            <person name="Silva L.P."/>
            <person name="Bowen B.P."/>
            <person name="Louie K."/>
            <person name="Briegel A."/>
            <person name="Pett-Ridge J."/>
            <person name="Weber P.K."/>
            <person name="Tocheva E.I."/>
            <person name="Woyke T."/>
            <person name="Northen T.R."/>
            <person name="Mayali X."/>
            <person name="Li W.J."/>
            <person name="Hedlund B.P."/>
        </authorList>
    </citation>
    <scope>NUCLEOTIDE SEQUENCE [LARGE SCALE GENOMIC DNA]</scope>
    <source>
        <strain evidence="2 3">YIM 72310</strain>
    </source>
</reference>
<organism evidence="2 3">
    <name type="scientific">Tepidiforma flava</name>
    <dbReference type="NCBI Taxonomy" id="3004094"/>
    <lineage>
        <taxon>Bacteria</taxon>
        <taxon>Bacillati</taxon>
        <taxon>Chloroflexota</taxon>
        <taxon>Tepidiformia</taxon>
        <taxon>Tepidiformales</taxon>
        <taxon>Tepidiformaceae</taxon>
        <taxon>Tepidiforma</taxon>
    </lineage>
</organism>
<accession>A0ABY7M890</accession>
<evidence type="ECO:0000313" key="2">
    <source>
        <dbReference type="EMBL" id="WBL35853.1"/>
    </source>
</evidence>
<feature type="transmembrane region" description="Helical" evidence="1">
    <location>
        <begin position="28"/>
        <end position="51"/>
    </location>
</feature>
<keyword evidence="1" id="KW-0812">Transmembrane</keyword>
<evidence type="ECO:0000313" key="3">
    <source>
        <dbReference type="Proteomes" id="UP001212803"/>
    </source>
</evidence>
<name>A0ABY7M890_9CHLR</name>
<dbReference type="Proteomes" id="UP001212803">
    <property type="component" value="Chromosome"/>
</dbReference>
<dbReference type="RefSeq" id="WP_270056378.1">
    <property type="nucleotide sequence ID" value="NZ_CP115149.1"/>
</dbReference>
<gene>
    <name evidence="2" type="ORF">O0235_13945</name>
</gene>
<keyword evidence="3" id="KW-1185">Reference proteome</keyword>
<sequence>MADHHHAPANPNAAPMHTDVRESFDPGAVAFCYILAVIALLAGLISGLVFIND</sequence>
<keyword evidence="1" id="KW-0472">Membrane</keyword>
<evidence type="ECO:0000256" key="1">
    <source>
        <dbReference type="SAM" id="Phobius"/>
    </source>
</evidence>
<dbReference type="EMBL" id="CP115149">
    <property type="protein sequence ID" value="WBL35853.1"/>
    <property type="molecule type" value="Genomic_DNA"/>
</dbReference>
<keyword evidence="1" id="KW-1133">Transmembrane helix</keyword>
<protein>
    <submittedName>
        <fullName evidence="2">Uncharacterized protein</fullName>
    </submittedName>
</protein>